<accession>A0A0H3UAA5</accession>
<proteinExistence type="predicted"/>
<name>A0A0H3UAA5_9BACT</name>
<protein>
    <recommendedName>
        <fullName evidence="1">DUF6259 domain-containing protein</fullName>
    </recommendedName>
</protein>
<organism evidence="2">
    <name type="scientific">uncultured bacterium fosmid pJB148G3</name>
    <dbReference type="NCBI Taxonomy" id="1478052"/>
    <lineage>
        <taxon>Bacteria</taxon>
        <taxon>environmental samples</taxon>
    </lineage>
</organism>
<evidence type="ECO:0000313" key="2">
    <source>
        <dbReference type="EMBL" id="AIF26903.1"/>
    </source>
</evidence>
<dbReference type="InterPro" id="IPR046226">
    <property type="entry name" value="DUF6259"/>
</dbReference>
<feature type="domain" description="DUF6259" evidence="1">
    <location>
        <begin position="343"/>
        <end position="650"/>
    </location>
</feature>
<dbReference type="EMBL" id="KF540250">
    <property type="protein sequence ID" value="AIF26903.1"/>
    <property type="molecule type" value="Genomic_DNA"/>
</dbReference>
<dbReference type="AlphaFoldDB" id="A0A0H3UAA5"/>
<reference evidence="2" key="1">
    <citation type="submission" date="2013-08" db="EMBL/GenBank/DDBJ databases">
        <title>Comparison of modified E. coli strains.</title>
        <authorList>
            <person name="Juergensen J."/>
            <person name="Bonge A."/>
            <person name="Streit W.R."/>
        </authorList>
    </citation>
    <scope>NUCLEOTIDE SEQUENCE</scope>
</reference>
<dbReference type="SUPFAM" id="SSF51445">
    <property type="entry name" value="(Trans)glycosidases"/>
    <property type="match status" value="1"/>
</dbReference>
<evidence type="ECO:0000259" key="1">
    <source>
        <dbReference type="Pfam" id="PF19773"/>
    </source>
</evidence>
<dbReference type="InterPro" id="IPR017853">
    <property type="entry name" value="GH"/>
</dbReference>
<dbReference type="Pfam" id="PF19773">
    <property type="entry name" value="DUF6259"/>
    <property type="match status" value="1"/>
</dbReference>
<sequence>MLEVSHEIGFESIALSGENGYVMLTDCGGARYLPTADTLFTSYKYISNPDNPKCLLSAGNQRDIQLGGQANLTDLALFDEAHPLSAVIAFGEGEPRKPVLLPMQKTSMPTIAGDVYTLTSGCLRMGIRKRNNGVSMLGISMRDMQCVDSYAHLPLAQIVIKNLKTGIVSAYNTERGWDTVKVHADAKRVNLYFDRIQGIDIALSVEGCAVEGNAIQWRTKVLNKTSDYTVLSATYPGINLVGGENVRLFIPSASGRVLKDAYRQESRFHGYYPSGFEGVCPVLGLYQSNVSEHNGLYVAVHDASAARKEVACALFRNETGYFYFDYPAENLGRAYNSFELGGYMLVKVFSGDWYDMAKIYKEFVDASAPWVRPMGREDSPAWMKDVPMYIMDWMPNDNPDADPVPVSIRPPVEPPRDNWYQKPIALAKRLGLPIGYHLYNWHWIPFNNDYPFYFPVKEGLEEGVLEMHKYGIYVMPYVNGRIVDTRDTRGENIRFDAFLRAGATKNMDGSLNIETYASHEPDGSLCRLAAMCPTSPVWREMLADIMRRLFTEYHMDAVYIDQVAAAKTNLCCDPTHNHTPGNGDWWVKGYRILMERLRQECPEGCGFTTESNAETYADQFDGFLTWAWVYYDMVPFFPKIYAGRIAMLGRNTNGYKKTDAQFFRFHVGEAVMFGQQIGWINADVVDNMEKIDYLERMCHMRWDYKDFFSKGEMLRPPMVTEGQSTYLSDISMGKHEMNHANIILCCAWKQDGKYMLAVTNTGNDAATVRVVQDGTEYTIPKDAQKKSYGECEWIGHDAQTVSANLGGRSCLVLTWIL</sequence>